<dbReference type="PANTHER" id="PTHR11895">
    <property type="entry name" value="TRANSAMIDASE"/>
    <property type="match status" value="1"/>
</dbReference>
<dbReference type="AlphaFoldDB" id="A0A934K9E8"/>
<dbReference type="Pfam" id="PF01425">
    <property type="entry name" value="Amidase"/>
    <property type="match status" value="1"/>
</dbReference>
<gene>
    <name evidence="2" type="ORF">JF922_24775</name>
</gene>
<feature type="domain" description="Amidase" evidence="1">
    <location>
        <begin position="25"/>
        <end position="448"/>
    </location>
</feature>
<reference evidence="2" key="1">
    <citation type="submission" date="2020-10" db="EMBL/GenBank/DDBJ databases">
        <title>Ca. Dormibacterota MAGs.</title>
        <authorList>
            <person name="Montgomery K."/>
        </authorList>
    </citation>
    <scope>NUCLEOTIDE SEQUENCE [LARGE SCALE GENOMIC DNA]</scope>
    <source>
        <strain evidence="2">SC8812_S17_10</strain>
    </source>
</reference>
<dbReference type="Gene3D" id="3.90.1300.10">
    <property type="entry name" value="Amidase signature (AS) domain"/>
    <property type="match status" value="1"/>
</dbReference>
<accession>A0A934K9E8</accession>
<dbReference type="InterPro" id="IPR036928">
    <property type="entry name" value="AS_sf"/>
</dbReference>
<dbReference type="EMBL" id="JAEKNR010000240">
    <property type="protein sequence ID" value="MBJ7601274.1"/>
    <property type="molecule type" value="Genomic_DNA"/>
</dbReference>
<dbReference type="PANTHER" id="PTHR11895:SF176">
    <property type="entry name" value="AMIDASE AMID-RELATED"/>
    <property type="match status" value="1"/>
</dbReference>
<evidence type="ECO:0000313" key="2">
    <source>
        <dbReference type="EMBL" id="MBJ7601274.1"/>
    </source>
</evidence>
<dbReference type="Proteomes" id="UP000612893">
    <property type="component" value="Unassembled WGS sequence"/>
</dbReference>
<organism evidence="2 3">
    <name type="scientific">Candidatus Nephthysia bennettiae</name>
    <dbReference type="NCBI Taxonomy" id="3127016"/>
    <lineage>
        <taxon>Bacteria</taxon>
        <taxon>Bacillati</taxon>
        <taxon>Candidatus Dormiibacterota</taxon>
        <taxon>Candidatus Dormibacteria</taxon>
        <taxon>Candidatus Dormibacterales</taxon>
        <taxon>Candidatus Dormibacteraceae</taxon>
        <taxon>Candidatus Nephthysia</taxon>
    </lineage>
</organism>
<sequence length="474" mass="50483">MSELTDLTIAEAGRRLQERSVSSQELVEACLDRIEETEPALHAYARVLADSAREEARIADRELAAGLWRGPLHGVPVAVKDLCYIRGVEAEAGSRAMAGFVPDHDATVVVRLREAGAPILGKTVTHEFAYGQNIPPTRNPWDLAMYPGGSSAGSGVATAVGSTFGAIGTDTGGSIRVPSSINGIVGLKPTYGLVSRYGVVPLSGSLDHAGPMTRTVEDCAIFLQAVAGFDPRDSGSTERPVPDFRQALESGIQGARLGLDHRYFLSSGVTDAVASAFETAMEVLRGLGAEVVEVRIPELDLSTVVGLTILQSEASAYHKEVLRTRLDDLEVGTRLMLEFGQLIPGTQYVKALGARTVIADAARRSFEVHRLDALVSPTLPIPTVLREQSVGDFLGGGGERVDLSGLLRHGICGNVTGLPALTQPCGFDEARHPIGLQLFGRPFGEAGLFRLAQAYEAATPWHTMRPRADQFQAA</sequence>
<name>A0A934K9E8_9BACT</name>
<comment type="caution">
    <text evidence="2">The sequence shown here is derived from an EMBL/GenBank/DDBJ whole genome shotgun (WGS) entry which is preliminary data.</text>
</comment>
<proteinExistence type="predicted"/>
<dbReference type="SUPFAM" id="SSF75304">
    <property type="entry name" value="Amidase signature (AS) enzymes"/>
    <property type="match status" value="1"/>
</dbReference>
<dbReference type="InterPro" id="IPR000120">
    <property type="entry name" value="Amidase"/>
</dbReference>
<dbReference type="RefSeq" id="WP_338205453.1">
    <property type="nucleotide sequence ID" value="NZ_JAEKNR010000240.1"/>
</dbReference>
<keyword evidence="3" id="KW-1185">Reference proteome</keyword>
<dbReference type="InterPro" id="IPR023631">
    <property type="entry name" value="Amidase_dom"/>
</dbReference>
<evidence type="ECO:0000313" key="3">
    <source>
        <dbReference type="Proteomes" id="UP000612893"/>
    </source>
</evidence>
<protein>
    <submittedName>
        <fullName evidence="2">Amidase</fullName>
    </submittedName>
</protein>
<evidence type="ECO:0000259" key="1">
    <source>
        <dbReference type="Pfam" id="PF01425"/>
    </source>
</evidence>